<dbReference type="Pfam" id="PF13365">
    <property type="entry name" value="Trypsin_2"/>
    <property type="match status" value="1"/>
</dbReference>
<dbReference type="EMBL" id="UFYA01000001">
    <property type="protein sequence ID" value="STD10926.1"/>
    <property type="molecule type" value="Genomic_DNA"/>
</dbReference>
<sequence>MPVASRLFLKFNEKNLMMITLKGGLGVAKFAMVGVLLGGAVAGAPLAFAEGGSRLEAFDGAARIMKCSGSIVKFPSSQKSDKGLFLTNAHCAENPPSGDQVVVNAPESHLVTIVRGVKITNAMDVRTTKLLYATLKRSDVALYELDKTFEELERGGVKPRYFAKATPEVGDELSIPSALWGKSYLCGFNGFIPVLKEGNYYWEKSLRYSGEKCGLIPGTSGSPIFNKDGEIVGIHNTKNEGGKKCEADNPCEVDESGKVSVAQGVSYGQRVDELVGCFDSGRIDFHKKGCSLHKGAELNSDSSAQ</sequence>
<dbReference type="GO" id="GO:0006508">
    <property type="term" value="P:proteolysis"/>
    <property type="evidence" value="ECO:0007669"/>
    <property type="project" value="InterPro"/>
</dbReference>
<dbReference type="AlphaFoldDB" id="A0AA46BNS1"/>
<name>A0AA46BNS1_9MICO</name>
<reference evidence="1 2" key="1">
    <citation type="submission" date="2018-06" db="EMBL/GenBank/DDBJ databases">
        <authorList>
            <consortium name="Pathogen Informatics"/>
            <person name="Doyle S."/>
        </authorList>
    </citation>
    <scope>NUCLEOTIDE SEQUENCE [LARGE SCALE GENOMIC DNA]</scope>
    <source>
        <strain evidence="1 2">NCTC7915</strain>
    </source>
</reference>
<accession>A0AA46BNS1</accession>
<dbReference type="Gene3D" id="2.40.10.10">
    <property type="entry name" value="Trypsin-like serine proteases"/>
    <property type="match status" value="2"/>
</dbReference>
<comment type="caution">
    <text evidence="1">The sequence shown here is derived from an EMBL/GenBank/DDBJ whole genome shotgun (WGS) entry which is preliminary data.</text>
</comment>
<dbReference type="RefSeq" id="WP_147279213.1">
    <property type="nucleotide sequence ID" value="NZ_UFYA01000001.1"/>
</dbReference>
<dbReference type="InterPro" id="IPR008353">
    <property type="entry name" value="Peptidase_S1B_tx"/>
</dbReference>
<proteinExistence type="predicted"/>
<dbReference type="InterPro" id="IPR043504">
    <property type="entry name" value="Peptidase_S1_PA_chymotrypsin"/>
</dbReference>
<protein>
    <submittedName>
        <fullName evidence="1">V8-like Glu-specific endopeptidase</fullName>
    </submittedName>
</protein>
<organism evidence="1 2">
    <name type="scientific">Dermatophilus congolensis</name>
    <dbReference type="NCBI Taxonomy" id="1863"/>
    <lineage>
        <taxon>Bacteria</taxon>
        <taxon>Bacillati</taxon>
        <taxon>Actinomycetota</taxon>
        <taxon>Actinomycetes</taxon>
        <taxon>Micrococcales</taxon>
        <taxon>Dermatophilaceae</taxon>
        <taxon>Dermatophilus</taxon>
    </lineage>
</organism>
<dbReference type="GO" id="GO:0004252">
    <property type="term" value="F:serine-type endopeptidase activity"/>
    <property type="evidence" value="ECO:0007669"/>
    <property type="project" value="InterPro"/>
</dbReference>
<dbReference type="PRINTS" id="PR01774">
    <property type="entry name" value="EXFOLTOXIN"/>
</dbReference>
<gene>
    <name evidence="1" type="ORF">NCTC7915_01478</name>
</gene>
<evidence type="ECO:0000313" key="2">
    <source>
        <dbReference type="Proteomes" id="UP000254118"/>
    </source>
</evidence>
<dbReference type="InterPro" id="IPR009003">
    <property type="entry name" value="Peptidase_S1_PA"/>
</dbReference>
<dbReference type="Proteomes" id="UP000254118">
    <property type="component" value="Unassembled WGS sequence"/>
</dbReference>
<evidence type="ECO:0000313" key="1">
    <source>
        <dbReference type="EMBL" id="STD10926.1"/>
    </source>
</evidence>
<dbReference type="SUPFAM" id="SSF50494">
    <property type="entry name" value="Trypsin-like serine proteases"/>
    <property type="match status" value="1"/>
</dbReference>